<evidence type="ECO:0000313" key="7">
    <source>
        <dbReference type="Proteomes" id="UP000305792"/>
    </source>
</evidence>
<dbReference type="AlphaFoldDB" id="A0A4S8PNB8"/>
<dbReference type="GO" id="GO:0005576">
    <property type="term" value="C:extracellular region"/>
    <property type="evidence" value="ECO:0007669"/>
    <property type="project" value="InterPro"/>
</dbReference>
<dbReference type="Proteomes" id="UP000305792">
    <property type="component" value="Unassembled WGS sequence"/>
</dbReference>
<feature type="chain" id="PRO_5020394785" evidence="4">
    <location>
        <begin position="25"/>
        <end position="269"/>
    </location>
</feature>
<dbReference type="CDD" id="cd21177">
    <property type="entry name" value="LPMO_AA10"/>
    <property type="match status" value="1"/>
</dbReference>
<dbReference type="GO" id="GO:0005975">
    <property type="term" value="P:carbohydrate metabolic process"/>
    <property type="evidence" value="ECO:0007669"/>
    <property type="project" value="InterPro"/>
</dbReference>
<evidence type="ECO:0000256" key="1">
    <source>
        <dbReference type="ARBA" id="ARBA00022729"/>
    </source>
</evidence>
<feature type="signal peptide" evidence="4">
    <location>
        <begin position="1"/>
        <end position="24"/>
    </location>
</feature>
<feature type="domain" description="Chitin-binding type-3" evidence="5">
    <location>
        <begin position="221"/>
        <end position="266"/>
    </location>
</feature>
<reference evidence="6 7" key="1">
    <citation type="journal article" date="2018" name="Int. J. Syst. Evol. Microbiol.">
        <title>Glycomyces paridis sp. nov., isolated from the medicinal plant Paris polyphylla.</title>
        <authorList>
            <person name="Fang X.M."/>
            <person name="Bai J.L."/>
            <person name="Su J."/>
            <person name="Zhao L.L."/>
            <person name="Liu H.Y."/>
            <person name="Ma B.P."/>
            <person name="Zhang Y.Q."/>
            <person name="Yu L.Y."/>
        </authorList>
    </citation>
    <scope>NUCLEOTIDE SEQUENCE [LARGE SCALE GENOMIC DNA]</scope>
    <source>
        <strain evidence="6 7">CPCC 204357</strain>
    </source>
</reference>
<feature type="region of interest" description="Disordered" evidence="3">
    <location>
        <begin position="62"/>
        <end position="99"/>
    </location>
</feature>
<dbReference type="InterPro" id="IPR051024">
    <property type="entry name" value="GlcNAc_Chitin_IntDeg"/>
</dbReference>
<name>A0A4S8PNB8_9ACTN</name>
<dbReference type="Pfam" id="PF03067">
    <property type="entry name" value="LPMO_10"/>
    <property type="match status" value="1"/>
</dbReference>
<comment type="caution">
    <text evidence="6">The sequence shown here is derived from an EMBL/GenBank/DDBJ whole genome shotgun (WGS) entry which is preliminary data.</text>
</comment>
<dbReference type="InterPro" id="IPR004302">
    <property type="entry name" value="Cellulose/chitin-bd_N"/>
</dbReference>
<accession>A0A4S8PNB8</accession>
<dbReference type="SUPFAM" id="SSF51055">
    <property type="entry name" value="Carbohydrate binding domain"/>
    <property type="match status" value="1"/>
</dbReference>
<dbReference type="GO" id="GO:0004553">
    <property type="term" value="F:hydrolase activity, hydrolyzing O-glycosyl compounds"/>
    <property type="evidence" value="ECO:0007669"/>
    <property type="project" value="InterPro"/>
</dbReference>
<dbReference type="OrthoDB" id="5179374at2"/>
<dbReference type="Gene3D" id="2.10.10.20">
    <property type="entry name" value="Carbohydrate-binding module superfamily 5/12"/>
    <property type="match status" value="1"/>
</dbReference>
<dbReference type="SUPFAM" id="SSF81296">
    <property type="entry name" value="E set domains"/>
    <property type="match status" value="1"/>
</dbReference>
<evidence type="ECO:0000256" key="3">
    <source>
        <dbReference type="SAM" id="MobiDB-lite"/>
    </source>
</evidence>
<proteinExistence type="predicted"/>
<evidence type="ECO:0000256" key="4">
    <source>
        <dbReference type="SAM" id="SignalP"/>
    </source>
</evidence>
<dbReference type="SMART" id="SM00495">
    <property type="entry name" value="ChtBD3"/>
    <property type="match status" value="1"/>
</dbReference>
<dbReference type="InterPro" id="IPR036573">
    <property type="entry name" value="CBM_sf_5/12"/>
</dbReference>
<evidence type="ECO:0000256" key="2">
    <source>
        <dbReference type="ARBA" id="ARBA00022801"/>
    </source>
</evidence>
<sequence>MRNTRKIILSIAGAATLAVSASLAALAWGHGYTSDPPSRSALCASGEVTNCGAISYEPQSVEGPKGFPAAGPADGELCSGGNAPFAELDDPRGGNWPTTSVNAGNRSFTWTMTARHSTATFDYYITKDSYDPTQPLTRDDLVLTPIASFAMGGAQPDHTMTHNVNLPQRSGQHLIFSVWVIADTANAFYSCIDVDFGGDGGGPDPTDPPTTPGGDGTGCDAGAWSSSAVYNSGDEVTYGGAAYRASWWTTGETPGTTGEWGVWRQTSAC</sequence>
<dbReference type="InterPro" id="IPR014756">
    <property type="entry name" value="Ig_E-set"/>
</dbReference>
<keyword evidence="1 4" id="KW-0732">Signal</keyword>
<feature type="region of interest" description="Disordered" evidence="3">
    <location>
        <begin position="199"/>
        <end position="220"/>
    </location>
</feature>
<dbReference type="CDD" id="cd12215">
    <property type="entry name" value="ChiC_BD"/>
    <property type="match status" value="1"/>
</dbReference>
<gene>
    <name evidence="6" type="ORF">E9998_02265</name>
</gene>
<organism evidence="6 7">
    <name type="scientific">Glycomyces paridis</name>
    <dbReference type="NCBI Taxonomy" id="2126555"/>
    <lineage>
        <taxon>Bacteria</taxon>
        <taxon>Bacillati</taxon>
        <taxon>Actinomycetota</taxon>
        <taxon>Actinomycetes</taxon>
        <taxon>Glycomycetales</taxon>
        <taxon>Glycomycetaceae</taxon>
        <taxon>Glycomyces</taxon>
    </lineage>
</organism>
<dbReference type="EMBL" id="STGX01000002">
    <property type="protein sequence ID" value="THV31222.1"/>
    <property type="molecule type" value="Genomic_DNA"/>
</dbReference>
<dbReference type="PANTHER" id="PTHR34823">
    <property type="entry name" value="GLCNAC-BINDING PROTEIN A"/>
    <property type="match status" value="1"/>
</dbReference>
<evidence type="ECO:0000259" key="5">
    <source>
        <dbReference type="SMART" id="SM00495"/>
    </source>
</evidence>
<protein>
    <submittedName>
        <fullName evidence="6">Chitin-binding protein</fullName>
    </submittedName>
</protein>
<evidence type="ECO:0000313" key="6">
    <source>
        <dbReference type="EMBL" id="THV31222.1"/>
    </source>
</evidence>
<dbReference type="PANTHER" id="PTHR34823:SF1">
    <property type="entry name" value="CHITIN-BINDING TYPE-4 DOMAIN-CONTAINING PROTEIN"/>
    <property type="match status" value="1"/>
</dbReference>
<dbReference type="InterPro" id="IPR003610">
    <property type="entry name" value="CBM5/12"/>
</dbReference>
<keyword evidence="7" id="KW-1185">Reference proteome</keyword>
<dbReference type="Gene3D" id="2.70.50.50">
    <property type="entry name" value="chitin-binding protein cbp21"/>
    <property type="match status" value="1"/>
</dbReference>
<dbReference type="Pfam" id="PF02839">
    <property type="entry name" value="CBM_5_12"/>
    <property type="match status" value="1"/>
</dbReference>
<keyword evidence="2" id="KW-0378">Hydrolase</keyword>
<dbReference type="GO" id="GO:0030246">
    <property type="term" value="F:carbohydrate binding"/>
    <property type="evidence" value="ECO:0007669"/>
    <property type="project" value="InterPro"/>
</dbReference>